<keyword evidence="3" id="KW-1185">Reference proteome</keyword>
<name>A0A4S2H933_9PROT</name>
<sequence length="283" mass="30914">MLAAKARSPLLDPQFFLDWGEDDIGVWSWPRGAITGLSDFEGECVPESIFHAPGVGPRLVEVSEGYEGEVWEGGRLLATRWWSDPPTDAQWRDFLRASRQDPDAGSPVPRAAPMRADPPASPWMARLVSLQAPRQRDITAAVIALLAAPIAYFALQWAAVTFEQARLAAKLETLSEAAGEITAAQGEARTALDELRDYEGALDRQHPIELLAVLTGLLSDAGVDLREFAMRGDDLSVALFAEGEFAPADLVRSLEADDLMYDVLAEPGRLPGEWRIQAQVVQP</sequence>
<feature type="transmembrane region" description="Helical" evidence="1">
    <location>
        <begin position="138"/>
        <end position="159"/>
    </location>
</feature>
<reference evidence="2 3" key="1">
    <citation type="journal article" date="2013" name="Int. J. Syst. Evol. Microbiol.">
        <title>Marinicauda pacifica gen. nov., sp. nov., a prosthecate alphaproteobacterium of the family Hyphomonadaceae isolated from deep seawater.</title>
        <authorList>
            <person name="Zhang X.Y."/>
            <person name="Li G.W."/>
            <person name="Wang C.S."/>
            <person name="Zhang Y.J."/>
            <person name="Xu X.W."/>
            <person name="Li H."/>
            <person name="Liu A."/>
            <person name="Liu C."/>
            <person name="Xie B.B."/>
            <person name="Qin Q.L."/>
            <person name="Xu Z."/>
            <person name="Chen X.L."/>
            <person name="Zhou B.C."/>
            <person name="Zhang Y.Z."/>
        </authorList>
    </citation>
    <scope>NUCLEOTIDE SEQUENCE [LARGE SCALE GENOMIC DNA]</scope>
    <source>
        <strain evidence="2 3">P-1 km-3</strain>
    </source>
</reference>
<dbReference type="Proteomes" id="UP000305451">
    <property type="component" value="Unassembled WGS sequence"/>
</dbReference>
<gene>
    <name evidence="2" type="ORF">E5162_10510</name>
</gene>
<evidence type="ECO:0000313" key="3">
    <source>
        <dbReference type="Proteomes" id="UP000305451"/>
    </source>
</evidence>
<dbReference type="RefSeq" id="WP_135945224.1">
    <property type="nucleotide sequence ID" value="NZ_BMEI01000003.1"/>
</dbReference>
<accession>A0A4S2H933</accession>
<dbReference type="EMBL" id="SRXV01000003">
    <property type="protein sequence ID" value="TGY92091.1"/>
    <property type="molecule type" value="Genomic_DNA"/>
</dbReference>
<keyword evidence="1" id="KW-1133">Transmembrane helix</keyword>
<keyword evidence="1" id="KW-0472">Membrane</keyword>
<organism evidence="2 3">
    <name type="scientific">Marinicauda pacifica</name>
    <dbReference type="NCBI Taxonomy" id="1133559"/>
    <lineage>
        <taxon>Bacteria</taxon>
        <taxon>Pseudomonadati</taxon>
        <taxon>Pseudomonadota</taxon>
        <taxon>Alphaproteobacteria</taxon>
        <taxon>Maricaulales</taxon>
        <taxon>Maricaulaceae</taxon>
        <taxon>Marinicauda</taxon>
    </lineage>
</organism>
<dbReference type="AlphaFoldDB" id="A0A4S2H933"/>
<protein>
    <submittedName>
        <fullName evidence="2">Uncharacterized protein</fullName>
    </submittedName>
</protein>
<proteinExistence type="predicted"/>
<comment type="caution">
    <text evidence="2">The sequence shown here is derived from an EMBL/GenBank/DDBJ whole genome shotgun (WGS) entry which is preliminary data.</text>
</comment>
<evidence type="ECO:0000313" key="2">
    <source>
        <dbReference type="EMBL" id="TGY92091.1"/>
    </source>
</evidence>
<evidence type="ECO:0000256" key="1">
    <source>
        <dbReference type="SAM" id="Phobius"/>
    </source>
</evidence>
<dbReference type="OrthoDB" id="7632458at2"/>
<keyword evidence="1" id="KW-0812">Transmembrane</keyword>